<accession>A0A6I6GFY9</accession>
<organism evidence="1 2">
    <name type="scientific">Phnomibacter ginsenosidimutans</name>
    <dbReference type="NCBI Taxonomy" id="2676868"/>
    <lineage>
        <taxon>Bacteria</taxon>
        <taxon>Pseudomonadati</taxon>
        <taxon>Bacteroidota</taxon>
        <taxon>Chitinophagia</taxon>
        <taxon>Chitinophagales</taxon>
        <taxon>Chitinophagaceae</taxon>
        <taxon>Phnomibacter</taxon>
    </lineage>
</organism>
<name>A0A6I6GFY9_9BACT</name>
<protein>
    <submittedName>
        <fullName evidence="1">Uncharacterized protein</fullName>
    </submittedName>
</protein>
<evidence type="ECO:0000313" key="1">
    <source>
        <dbReference type="EMBL" id="QGW27265.1"/>
    </source>
</evidence>
<gene>
    <name evidence="1" type="ORF">GLV81_03310</name>
</gene>
<sequence length="160" mass="17449">MPQQLNIHIIGGCMLGQKALGLSNLFYRKYTAQLQQAFGLQATVRLDGHNDFDTLPYKAENITPVPGVPQVLIIQLRPGLIFRRCNLLVPAKKKGLFPFQWNPYITGASSGVSSSAEMNLSDQEMGAVHMTGKLQKILATINALAGMLAGFHRKGEPSNS</sequence>
<dbReference type="Proteomes" id="UP000426027">
    <property type="component" value="Chromosome"/>
</dbReference>
<dbReference type="RefSeq" id="WP_157476858.1">
    <property type="nucleotide sequence ID" value="NZ_CP046566.1"/>
</dbReference>
<evidence type="ECO:0000313" key="2">
    <source>
        <dbReference type="Proteomes" id="UP000426027"/>
    </source>
</evidence>
<proteinExistence type="predicted"/>
<dbReference type="KEGG" id="fls:GLV81_03310"/>
<dbReference type="EMBL" id="CP046566">
    <property type="protein sequence ID" value="QGW27265.1"/>
    <property type="molecule type" value="Genomic_DNA"/>
</dbReference>
<keyword evidence="2" id="KW-1185">Reference proteome</keyword>
<dbReference type="AlphaFoldDB" id="A0A6I6GFY9"/>
<reference evidence="1 2" key="1">
    <citation type="submission" date="2019-11" db="EMBL/GenBank/DDBJ databases">
        <authorList>
            <person name="Im W.T."/>
        </authorList>
    </citation>
    <scope>NUCLEOTIDE SEQUENCE [LARGE SCALE GENOMIC DNA]</scope>
    <source>
        <strain evidence="1 2">SB-02</strain>
    </source>
</reference>